<dbReference type="AlphaFoldDB" id="A0A8H3ABK3"/>
<sequence>MSCLFNSIVPNRLSHLWQDDDSNDDDTNGRTMPQMGVWNGETKILIGIDIGTTYSGVSFAFLQKGSDQVIHRVTRWPGQEAHQQQSKIPTLIWYDTNQKAVAFGAEAQLDEVEEQAEDECWSLAKHFKLHLHPDDLKAKHDLKLDGKSLPPGVNLEQIYSDFLRYLLKHTKAYFEDRVLDGKYIWERYSPKMEVVVAHPNGWGLREQQFLRSATIAAGLAGEDTASSKVRFVTEAEASVHFCIHHANVKNVLKPGTSFGVCDAGGSTVDSTMYMVVSESPLKIKEQRDSGCVQAGAIFVDYEMEKYLENTLQKAELDAEDIEFYTKTGVKDFESYAKRTFRSKTAEYTVLVADSRFNKPKIETRRGRMIVHGSTIQRFFDKCITEIKQSVDQQMAGLNVPHLILVGGFGENGYVRNELKKHYEPRGSKLVLSNESSAKAVADGAVIWGASCSVVSRAPRYSFGIHQEVQYRPLIDDPAGRKPYTTLAGKIRVEGGWSEIVHKGKPIDREAIYRQSYHFLYDTPTPRSFQVNLVAYSGYDEPEWLKDPHGNYLNGFHRVCALTANLKNARGAMVMRTNPSGSKYWALGFSVCIRFSGTELESFLEWKENGIQQTGPVSIVLPQEPSLD</sequence>
<protein>
    <recommendedName>
        <fullName evidence="3">Heat shock 70 kDa protein 12A</fullName>
    </recommendedName>
</protein>
<dbReference type="PANTHER" id="PTHR14187">
    <property type="entry name" value="ALPHA KINASE/ELONGATION FACTOR 2 KINASE"/>
    <property type="match status" value="1"/>
</dbReference>
<name>A0A8H3ABK3_9AGAM</name>
<comment type="caution">
    <text evidence="1">The sequence shown here is derived from an EMBL/GenBank/DDBJ whole genome shotgun (WGS) entry which is preliminary data.</text>
</comment>
<dbReference type="Gene3D" id="3.30.420.40">
    <property type="match status" value="2"/>
</dbReference>
<dbReference type="CDD" id="cd10170">
    <property type="entry name" value="ASKHA_NBD_HSP70"/>
    <property type="match status" value="1"/>
</dbReference>
<dbReference type="SUPFAM" id="SSF53067">
    <property type="entry name" value="Actin-like ATPase domain"/>
    <property type="match status" value="2"/>
</dbReference>
<evidence type="ECO:0008006" key="3">
    <source>
        <dbReference type="Google" id="ProtNLM"/>
    </source>
</evidence>
<dbReference type="Proteomes" id="UP000663841">
    <property type="component" value="Unassembled WGS sequence"/>
</dbReference>
<evidence type="ECO:0000313" key="1">
    <source>
        <dbReference type="EMBL" id="CAE6412790.1"/>
    </source>
</evidence>
<dbReference type="InterPro" id="IPR043129">
    <property type="entry name" value="ATPase_NBD"/>
</dbReference>
<organism evidence="1 2">
    <name type="scientific">Rhizoctonia solani</name>
    <dbReference type="NCBI Taxonomy" id="456999"/>
    <lineage>
        <taxon>Eukaryota</taxon>
        <taxon>Fungi</taxon>
        <taxon>Dikarya</taxon>
        <taxon>Basidiomycota</taxon>
        <taxon>Agaricomycotina</taxon>
        <taxon>Agaricomycetes</taxon>
        <taxon>Cantharellales</taxon>
        <taxon>Ceratobasidiaceae</taxon>
        <taxon>Rhizoctonia</taxon>
    </lineage>
</organism>
<gene>
    <name evidence="1" type="ORF">RDB_LOCUS25239</name>
</gene>
<dbReference type="PANTHER" id="PTHR14187:SF5">
    <property type="entry name" value="HEAT SHOCK 70 KDA PROTEIN 12A"/>
    <property type="match status" value="1"/>
</dbReference>
<reference evidence="1" key="1">
    <citation type="submission" date="2021-01" db="EMBL/GenBank/DDBJ databases">
        <authorList>
            <person name="Kaushik A."/>
        </authorList>
    </citation>
    <scope>NUCLEOTIDE SEQUENCE</scope>
    <source>
        <strain evidence="1">AG3-T5</strain>
    </source>
</reference>
<proteinExistence type="predicted"/>
<dbReference type="Gene3D" id="3.90.640.10">
    <property type="entry name" value="Actin, Chain A, domain 4"/>
    <property type="match status" value="1"/>
</dbReference>
<evidence type="ECO:0000313" key="2">
    <source>
        <dbReference type="Proteomes" id="UP000663841"/>
    </source>
</evidence>
<accession>A0A8H3ABK3</accession>
<dbReference type="EMBL" id="CAJMWW010000065">
    <property type="protein sequence ID" value="CAE6412790.1"/>
    <property type="molecule type" value="Genomic_DNA"/>
</dbReference>